<reference evidence="4" key="1">
    <citation type="journal article" date="2019" name="Int. J. Syst. Evol. Microbiol.">
        <title>The Global Catalogue of Microorganisms (GCM) 10K type strain sequencing project: providing services to taxonomists for standard genome sequencing and annotation.</title>
        <authorList>
            <consortium name="The Broad Institute Genomics Platform"/>
            <consortium name="The Broad Institute Genome Sequencing Center for Infectious Disease"/>
            <person name="Wu L."/>
            <person name="Ma J."/>
        </authorList>
    </citation>
    <scope>NUCLEOTIDE SEQUENCE [LARGE SCALE GENOMIC DNA]</scope>
    <source>
        <strain evidence="4">ZS-22-S1</strain>
    </source>
</reference>
<sequence length="191" mass="18732">MRWLVLYVRSRGAAASTGIALAAAAALGGLAAAGEAGFTRTVLTLFAVTVVVSVAATSLAGPDPALERTAALDWRWRRAVHAVAVGVLASAVALLGVVTDVPSDVVVRNATGLAGLAALGVTVLGGGLAWCLPMGWAVTAVTAALATRTPPAPLLTWPVQPSGTGAATVAACVLGAVGLTAYALAGPSTRS</sequence>
<evidence type="ECO:0000256" key="1">
    <source>
        <dbReference type="SAM" id="Phobius"/>
    </source>
</evidence>
<keyword evidence="2" id="KW-0732">Signal</keyword>
<feature type="transmembrane region" description="Helical" evidence="1">
    <location>
        <begin position="80"/>
        <end position="101"/>
    </location>
</feature>
<keyword evidence="1" id="KW-1133">Transmembrane helix</keyword>
<evidence type="ECO:0000313" key="3">
    <source>
        <dbReference type="EMBL" id="MFC4858225.1"/>
    </source>
</evidence>
<feature type="signal peptide" evidence="2">
    <location>
        <begin position="1"/>
        <end position="22"/>
    </location>
</feature>
<feature type="transmembrane region" description="Helical" evidence="1">
    <location>
        <begin position="113"/>
        <end position="146"/>
    </location>
</feature>
<keyword evidence="1" id="KW-0812">Transmembrane</keyword>
<organism evidence="3 4">
    <name type="scientific">Actinophytocola glycyrrhizae</name>
    <dbReference type="NCBI Taxonomy" id="2044873"/>
    <lineage>
        <taxon>Bacteria</taxon>
        <taxon>Bacillati</taxon>
        <taxon>Actinomycetota</taxon>
        <taxon>Actinomycetes</taxon>
        <taxon>Pseudonocardiales</taxon>
        <taxon>Pseudonocardiaceae</taxon>
    </lineage>
</organism>
<dbReference type="Proteomes" id="UP001595859">
    <property type="component" value="Unassembled WGS sequence"/>
</dbReference>
<proteinExistence type="predicted"/>
<accession>A0ABV9S905</accession>
<feature type="transmembrane region" description="Helical" evidence="1">
    <location>
        <begin position="166"/>
        <end position="185"/>
    </location>
</feature>
<protein>
    <recommendedName>
        <fullName evidence="5">ABC transporter permease</fullName>
    </recommendedName>
</protein>
<dbReference type="RefSeq" id="WP_378060553.1">
    <property type="nucleotide sequence ID" value="NZ_JBHSIS010000022.1"/>
</dbReference>
<feature type="chain" id="PRO_5046438782" description="ABC transporter permease" evidence="2">
    <location>
        <begin position="23"/>
        <end position="191"/>
    </location>
</feature>
<feature type="transmembrane region" description="Helical" evidence="1">
    <location>
        <begin position="41"/>
        <end position="60"/>
    </location>
</feature>
<dbReference type="EMBL" id="JBHSIS010000022">
    <property type="protein sequence ID" value="MFC4858225.1"/>
    <property type="molecule type" value="Genomic_DNA"/>
</dbReference>
<evidence type="ECO:0008006" key="5">
    <source>
        <dbReference type="Google" id="ProtNLM"/>
    </source>
</evidence>
<keyword evidence="1" id="KW-0472">Membrane</keyword>
<gene>
    <name evidence="3" type="ORF">ACFPCV_32410</name>
</gene>
<name>A0ABV9S905_9PSEU</name>
<evidence type="ECO:0000313" key="4">
    <source>
        <dbReference type="Proteomes" id="UP001595859"/>
    </source>
</evidence>
<keyword evidence="4" id="KW-1185">Reference proteome</keyword>
<comment type="caution">
    <text evidence="3">The sequence shown here is derived from an EMBL/GenBank/DDBJ whole genome shotgun (WGS) entry which is preliminary data.</text>
</comment>
<feature type="transmembrane region" description="Helical" evidence="1">
    <location>
        <begin position="12"/>
        <end position="34"/>
    </location>
</feature>
<evidence type="ECO:0000256" key="2">
    <source>
        <dbReference type="SAM" id="SignalP"/>
    </source>
</evidence>